<proteinExistence type="predicted"/>
<dbReference type="InterPro" id="IPR050065">
    <property type="entry name" value="GlmU-like"/>
</dbReference>
<comment type="caution">
    <text evidence="3">The sequence shown here is derived from an EMBL/GenBank/DDBJ whole genome shotgun (WGS) entry which is preliminary data.</text>
</comment>
<dbReference type="AlphaFoldDB" id="A0A7V3ZY91"/>
<dbReference type="GO" id="GO:0016779">
    <property type="term" value="F:nucleotidyltransferase activity"/>
    <property type="evidence" value="ECO:0007669"/>
    <property type="project" value="UniProtKB-ARBA"/>
</dbReference>
<keyword evidence="1" id="KW-0808">Transferase</keyword>
<organism evidence="3">
    <name type="scientific">candidate division WOR-3 bacterium</name>
    <dbReference type="NCBI Taxonomy" id="2052148"/>
    <lineage>
        <taxon>Bacteria</taxon>
        <taxon>Bacteria division WOR-3</taxon>
    </lineage>
</organism>
<evidence type="ECO:0000256" key="2">
    <source>
        <dbReference type="ARBA" id="ARBA00023315"/>
    </source>
</evidence>
<sequence length="426" mass="48880">MLPNFKGKNILQQRRRSVKRNYILFEDEHINSFLPLVWLNPFLNLRLGISTIYEKWAKVLPQVDALVVRDFLKDYTHFLFPHLNVNNSPSGICVFVNSRLNPYQKLISTLVDVKPGEGCINEEGVVLSFALEFSSNTEISNIKELVDRVNVWKKIQGVELFRRLEDLINLNGIFIAQDFSRFYDRFSFRIPVDVRILGDEVFISDEAQVFPFVFIDATEGPVIIEKKAVVSPFVYIEGPVYLGEGVLIKPSTKIFKNTTIGPVCKVGGEIESSIFHSYSNKQHDGFLGHSYVAPWVNIGADTVTSDLKNNYSTIRLRYREHEWDTGSQFIGTFFGDHVKTGINTMLNSGTIVGVFTNIFGSGFHPKFIPSFFWGGGKEWQIHELGKAIETAKKMMRRRNVIPDETYLRLIEKVFWLSEVERKDFNL</sequence>
<dbReference type="PANTHER" id="PTHR43584">
    <property type="entry name" value="NUCLEOTIDYL TRANSFERASE"/>
    <property type="match status" value="1"/>
</dbReference>
<dbReference type="EMBL" id="DTDJ01000036">
    <property type="protein sequence ID" value="HGL17809.1"/>
    <property type="molecule type" value="Genomic_DNA"/>
</dbReference>
<evidence type="ECO:0000256" key="1">
    <source>
        <dbReference type="ARBA" id="ARBA00022679"/>
    </source>
</evidence>
<name>A0A7V3ZY91_UNCW3</name>
<evidence type="ECO:0008006" key="4">
    <source>
        <dbReference type="Google" id="ProtNLM"/>
    </source>
</evidence>
<accession>A0A7V3ZY91</accession>
<dbReference type="Gene3D" id="2.160.10.10">
    <property type="entry name" value="Hexapeptide repeat proteins"/>
    <property type="match status" value="1"/>
</dbReference>
<dbReference type="GO" id="GO:0016746">
    <property type="term" value="F:acyltransferase activity"/>
    <property type="evidence" value="ECO:0007669"/>
    <property type="project" value="UniProtKB-KW"/>
</dbReference>
<gene>
    <name evidence="3" type="ORF">ENU66_05750</name>
</gene>
<dbReference type="InterPro" id="IPR011004">
    <property type="entry name" value="Trimer_LpxA-like_sf"/>
</dbReference>
<dbReference type="NCBIfam" id="TIGR03991">
    <property type="entry name" value="alt_bact_glmU"/>
    <property type="match status" value="1"/>
</dbReference>
<reference evidence="3" key="1">
    <citation type="journal article" date="2020" name="mSystems">
        <title>Genome- and Community-Level Interaction Insights into Carbon Utilization and Element Cycling Functions of Hydrothermarchaeota in Hydrothermal Sediment.</title>
        <authorList>
            <person name="Zhou Z."/>
            <person name="Liu Y."/>
            <person name="Xu W."/>
            <person name="Pan J."/>
            <person name="Luo Z.H."/>
            <person name="Li M."/>
        </authorList>
    </citation>
    <scope>NUCLEOTIDE SEQUENCE [LARGE SCALE GENOMIC DNA]</scope>
    <source>
        <strain evidence="3">SpSt-69</strain>
    </source>
</reference>
<dbReference type="PANTHER" id="PTHR43584:SF9">
    <property type="entry name" value="TRANSFERASE HEXAPEPTIDE REPEAT CONTAINING PROTEIN"/>
    <property type="match status" value="1"/>
</dbReference>
<keyword evidence="2" id="KW-0012">Acyltransferase</keyword>
<dbReference type="InterPro" id="IPR023917">
    <property type="entry name" value="Bifunctiontional_GlmU_bac-type"/>
</dbReference>
<dbReference type="SUPFAM" id="SSF51161">
    <property type="entry name" value="Trimeric LpxA-like enzymes"/>
    <property type="match status" value="1"/>
</dbReference>
<protein>
    <recommendedName>
        <fullName evidence="4">Glucose-1-phosphate thymidylyltransferase</fullName>
    </recommendedName>
</protein>
<evidence type="ECO:0000313" key="3">
    <source>
        <dbReference type="EMBL" id="HGL17809.1"/>
    </source>
</evidence>
<dbReference type="Pfam" id="PF13562">
    <property type="entry name" value="NTP_transf_4"/>
    <property type="match status" value="1"/>
</dbReference>